<accession>A0A502EH47</accession>
<name>A0A502EH47_9FLAO</name>
<keyword evidence="1" id="KW-0812">Transmembrane</keyword>
<comment type="caution">
    <text evidence="2">The sequence shown here is derived from an EMBL/GenBank/DDBJ whole genome shotgun (WGS) entry which is preliminary data.</text>
</comment>
<organism evidence="2 3">
    <name type="scientific">Flavobacterium pectinovorum</name>
    <dbReference type="NCBI Taxonomy" id="29533"/>
    <lineage>
        <taxon>Bacteria</taxon>
        <taxon>Pseudomonadati</taxon>
        <taxon>Bacteroidota</taxon>
        <taxon>Flavobacteriia</taxon>
        <taxon>Flavobacteriales</taxon>
        <taxon>Flavobacteriaceae</taxon>
        <taxon>Flavobacterium</taxon>
    </lineage>
</organism>
<feature type="transmembrane region" description="Helical" evidence="1">
    <location>
        <begin position="142"/>
        <end position="160"/>
    </location>
</feature>
<keyword evidence="3" id="KW-1185">Reference proteome</keyword>
<gene>
    <name evidence="2" type="ORF">EAH81_19920</name>
</gene>
<dbReference type="Proteomes" id="UP000319700">
    <property type="component" value="Unassembled WGS sequence"/>
</dbReference>
<protein>
    <submittedName>
        <fullName evidence="2">Uncharacterized protein</fullName>
    </submittedName>
</protein>
<dbReference type="OrthoDB" id="1361322at2"/>
<proteinExistence type="predicted"/>
<reference evidence="2 3" key="1">
    <citation type="journal article" date="2019" name="Environ. Microbiol.">
        <title>Species interactions and distinct microbial communities in high Arctic permafrost affected cryosols are associated with the CH4 and CO2 gas fluxes.</title>
        <authorList>
            <person name="Altshuler I."/>
            <person name="Hamel J."/>
            <person name="Turney S."/>
            <person name="Magnuson E."/>
            <person name="Levesque R."/>
            <person name="Greer C."/>
            <person name="Whyte L.G."/>
        </authorList>
    </citation>
    <scope>NUCLEOTIDE SEQUENCE [LARGE SCALE GENOMIC DNA]</scope>
    <source>
        <strain evidence="2 3">42</strain>
    </source>
</reference>
<sequence>MTLLSYNNCKIEITEEKIECEYLYLANRTIKWKIALAEKIIYQLNSKEVILLPQEIKEFQFEILDISHKALNLSQEAAIYYLKKEESEPIEFFRFCVIEETKLSSQTKSYEYANEVLKIISMKYNIPFSFKYYVETKKKRNALSYFFVVIIVSILIAIISRHL</sequence>
<evidence type="ECO:0000313" key="3">
    <source>
        <dbReference type="Proteomes" id="UP000319700"/>
    </source>
</evidence>
<dbReference type="AlphaFoldDB" id="A0A502EH47"/>
<dbReference type="RefSeq" id="WP_140510346.1">
    <property type="nucleotide sequence ID" value="NZ_RCZH01000014.1"/>
</dbReference>
<evidence type="ECO:0000256" key="1">
    <source>
        <dbReference type="SAM" id="Phobius"/>
    </source>
</evidence>
<evidence type="ECO:0000313" key="2">
    <source>
        <dbReference type="EMBL" id="TPG36342.1"/>
    </source>
</evidence>
<keyword evidence="1" id="KW-0472">Membrane</keyword>
<dbReference type="EMBL" id="RCZH01000014">
    <property type="protein sequence ID" value="TPG36342.1"/>
    <property type="molecule type" value="Genomic_DNA"/>
</dbReference>
<keyword evidence="1" id="KW-1133">Transmembrane helix</keyword>